<dbReference type="Proteomes" id="UP000518266">
    <property type="component" value="Unassembled WGS sequence"/>
</dbReference>
<evidence type="ECO:0000313" key="3">
    <source>
        <dbReference type="EMBL" id="KAF3832272.1"/>
    </source>
</evidence>
<sequence length="543" mass="63615">METLKILVKSQLIAKIEDRQTKMEQKLREYYERKDIHVNLIEKYKIDFINRNKSLKDEFQRSKKKFKKAQDIQSKHRQMIEKEVMKLLSDRQHSTLSDEQLKLDFQQMWKKVTANVSGLKELNISEKVLKQLRIHFSNRNANEELQNITDLKDIGKKPFTVKTEHNKVGLKGLAFWQKEALQRELQSFADTAIESCTRSVCGIAKTDADYHDSFTRNLLENLDLSLKGKSFQLKFEIDLKLHICGIASREFLQMHKDFLLARDPKIQLEKYMPQYMLDFVDVYKKRDDCQRKADAFVRRCVKPAVEEYISRHLGTNIVDKVLAGRHSAEYSSRNFFQYNSQKELLQKEDFQSFVKFICNYEIYVKDLIFQDILQEMSENKTWFELKKKNLKVIVNKIKDATEKASKGRDGVLLPDNKESITELIKNMRTFLTKDILISEEAEKSTLFQIQSTCHPFKESLVKSLSEMDEQLQEEFSKSKDIAETVNKLPTKPQDELFDRVFGCGQQCPFCKVPCEAGGKDHEHVASVHRPQGLGRYSMKTLRS</sequence>
<proteinExistence type="predicted"/>
<protein>
    <recommendedName>
        <fullName evidence="2">Interferon-induced very large GTPase 1 domain-containing protein</fullName>
    </recommendedName>
</protein>
<gene>
    <name evidence="3" type="ORF">F7725_025937</name>
</gene>
<name>A0A7J5X5P2_DISMA</name>
<dbReference type="PANTHER" id="PTHR14819:SF9">
    <property type="entry name" value="UP-REGULATOR OF CELL PROLIFERATION-LIKE"/>
    <property type="match status" value="1"/>
</dbReference>
<dbReference type="InterPro" id="IPR052986">
    <property type="entry name" value="VLIG_GTPase"/>
</dbReference>
<feature type="domain" description="Interferon-induced very large GTPase 1" evidence="2">
    <location>
        <begin position="8"/>
        <end position="73"/>
    </location>
</feature>
<keyword evidence="4" id="KW-1185">Reference proteome</keyword>
<keyword evidence="1" id="KW-0175">Coiled coil</keyword>
<accession>A0A7J5X5P2</accession>
<comment type="caution">
    <text evidence="3">The sequence shown here is derived from an EMBL/GenBank/DDBJ whole genome shotgun (WGS) entry which is preliminary data.</text>
</comment>
<reference evidence="3 4" key="1">
    <citation type="submission" date="2020-03" db="EMBL/GenBank/DDBJ databases">
        <title>Dissostichus mawsoni Genome sequencing and assembly.</title>
        <authorList>
            <person name="Park H."/>
        </authorList>
    </citation>
    <scope>NUCLEOTIDE SEQUENCE [LARGE SCALE GENOMIC DNA]</scope>
    <source>
        <strain evidence="3">DM0001</strain>
        <tissue evidence="3">Muscle</tissue>
    </source>
</reference>
<evidence type="ECO:0000256" key="1">
    <source>
        <dbReference type="SAM" id="Coils"/>
    </source>
</evidence>
<evidence type="ECO:0000259" key="2">
    <source>
        <dbReference type="Pfam" id="PF25974"/>
    </source>
</evidence>
<dbReference type="AlphaFoldDB" id="A0A7J5X5P2"/>
<dbReference type="OrthoDB" id="1597724at2759"/>
<dbReference type="InterPro" id="IPR058641">
    <property type="entry name" value="GVIN1_dom"/>
</dbReference>
<feature type="coiled-coil region" evidence="1">
    <location>
        <begin position="13"/>
        <end position="72"/>
    </location>
</feature>
<evidence type="ECO:0000313" key="4">
    <source>
        <dbReference type="Proteomes" id="UP000518266"/>
    </source>
</evidence>
<dbReference type="EMBL" id="JAAKFY010000027">
    <property type="protein sequence ID" value="KAF3832272.1"/>
    <property type="molecule type" value="Genomic_DNA"/>
</dbReference>
<organism evidence="3 4">
    <name type="scientific">Dissostichus mawsoni</name>
    <name type="common">Antarctic cod</name>
    <dbReference type="NCBI Taxonomy" id="36200"/>
    <lineage>
        <taxon>Eukaryota</taxon>
        <taxon>Metazoa</taxon>
        <taxon>Chordata</taxon>
        <taxon>Craniata</taxon>
        <taxon>Vertebrata</taxon>
        <taxon>Euteleostomi</taxon>
        <taxon>Actinopterygii</taxon>
        <taxon>Neopterygii</taxon>
        <taxon>Teleostei</taxon>
        <taxon>Neoteleostei</taxon>
        <taxon>Acanthomorphata</taxon>
        <taxon>Eupercaria</taxon>
        <taxon>Perciformes</taxon>
        <taxon>Notothenioidei</taxon>
        <taxon>Nototheniidae</taxon>
        <taxon>Dissostichus</taxon>
    </lineage>
</organism>
<dbReference type="PANTHER" id="PTHR14819">
    <property type="entry name" value="GTP-BINDING"/>
    <property type="match status" value="1"/>
</dbReference>
<dbReference type="Pfam" id="PF25974">
    <property type="entry name" value="URGCP_9th"/>
    <property type="match status" value="1"/>
</dbReference>